<dbReference type="Gene3D" id="3.30.160.250">
    <property type="match status" value="1"/>
</dbReference>
<dbReference type="AlphaFoldDB" id="A0A7S8FFV9"/>
<sequence>MESTHYIYWQDKEQWLGYLQDYPDYWTQGQSLEELQSHLRDLYQDLTSGEIPGVRKLAELTLR</sequence>
<protein>
    <recommendedName>
        <fullName evidence="3">Type II toxin-antitoxin system HicB family antitoxin</fullName>
    </recommendedName>
</protein>
<accession>A0A7S8FFV9</accession>
<dbReference type="SUPFAM" id="SSF143100">
    <property type="entry name" value="TTHA1013/TTHA0281-like"/>
    <property type="match status" value="1"/>
</dbReference>
<reference evidence="1 2" key="1">
    <citation type="journal article" date="2020" name="ISME J.">
        <title>Enrichment and physiological characterization of a novel comammox Nitrospira indicates ammonium inhibition of complete nitrification.</title>
        <authorList>
            <person name="Sakoula D."/>
            <person name="Koch H."/>
            <person name="Frank J."/>
            <person name="Jetten M.S.M."/>
            <person name="van Kessel M.A.H.J."/>
            <person name="Lucker S."/>
        </authorList>
    </citation>
    <scope>NUCLEOTIDE SEQUENCE [LARGE SCALE GENOMIC DNA]</scope>
    <source>
        <strain evidence="1">Comreactor17</strain>
    </source>
</reference>
<gene>
    <name evidence="1" type="ORF">Nkreftii_002791</name>
</gene>
<evidence type="ECO:0000313" key="2">
    <source>
        <dbReference type="Proteomes" id="UP000593737"/>
    </source>
</evidence>
<name>A0A7S8FFV9_9BACT</name>
<dbReference type="KEGG" id="nkf:Nkreftii_002791"/>
<evidence type="ECO:0000313" key="1">
    <source>
        <dbReference type="EMBL" id="QPD05017.1"/>
    </source>
</evidence>
<dbReference type="InterPro" id="IPR035069">
    <property type="entry name" value="TTHA1013/TTHA0281-like"/>
</dbReference>
<dbReference type="EMBL" id="CP047423">
    <property type="protein sequence ID" value="QPD05017.1"/>
    <property type="molecule type" value="Genomic_DNA"/>
</dbReference>
<proteinExistence type="predicted"/>
<organism evidence="1 2">
    <name type="scientific">Candidatus Nitrospira kreftii</name>
    <dbReference type="NCBI Taxonomy" id="2652173"/>
    <lineage>
        <taxon>Bacteria</taxon>
        <taxon>Pseudomonadati</taxon>
        <taxon>Nitrospirota</taxon>
        <taxon>Nitrospiria</taxon>
        <taxon>Nitrospirales</taxon>
        <taxon>Nitrospiraceae</taxon>
        <taxon>Nitrospira</taxon>
    </lineage>
</organism>
<dbReference type="Proteomes" id="UP000593737">
    <property type="component" value="Chromosome"/>
</dbReference>
<evidence type="ECO:0008006" key="3">
    <source>
        <dbReference type="Google" id="ProtNLM"/>
    </source>
</evidence>